<gene>
    <name evidence="1" type="ORF">GCM10011491_46690</name>
</gene>
<comment type="caution">
    <text evidence="1">The sequence shown here is derived from an EMBL/GenBank/DDBJ whole genome shotgun (WGS) entry which is preliminary data.</text>
</comment>
<reference evidence="1" key="2">
    <citation type="submission" date="2020-09" db="EMBL/GenBank/DDBJ databases">
        <authorList>
            <person name="Sun Q."/>
            <person name="Zhou Y."/>
        </authorList>
    </citation>
    <scope>NUCLEOTIDE SEQUENCE</scope>
    <source>
        <strain evidence="1">CGMCC 1.15082</strain>
    </source>
</reference>
<protein>
    <submittedName>
        <fullName evidence="1">Uncharacterized protein</fullName>
    </submittedName>
</protein>
<dbReference type="Proteomes" id="UP000646478">
    <property type="component" value="Unassembled WGS sequence"/>
</dbReference>
<dbReference type="AlphaFoldDB" id="A0A916SU36"/>
<dbReference type="RefSeq" id="WP_188826564.1">
    <property type="nucleotide sequence ID" value="NZ_BMHH01000053.1"/>
</dbReference>
<name>A0A916SU36_9HYPH</name>
<proteinExistence type="predicted"/>
<sequence>MSEIAVGAARNPYQIDWISFDKVLALPGKKGALDSNDPSQTIKVTIKVVWADGPKRGQPANADVNVSANHLSADFVALFNDDHVLQQPDSNNIYTFPGRSNGIIEIYVCAPQMMLFLMMAAVAAADGYDASMWFQAGLLTFYNYITFDVQSSNYPPIAINNVQIPDFPRLKFGITARVLSYDNIDFNIFTNCVVIINDNLIFLSGGPDILQSGFVIPYIFMRNSFDENNSNKIIYILSDTEGSTTAGGALTFTANGYPLAMPFPNKGASPPAVQLATSGNFVLDTLYLRHYGGIPLRIPIRKEVTKDDKYYLYIYVNGFVHGQGKQYKPYRVERLKVDVPEGYAGSYFDFKIPKDFVIGFAAADGGPDGYMWADCVGPDNETWSDPWGPQQIDFWPEE</sequence>
<reference evidence="1" key="1">
    <citation type="journal article" date="2014" name="Int. J. Syst. Evol. Microbiol.">
        <title>Complete genome sequence of Corynebacterium casei LMG S-19264T (=DSM 44701T), isolated from a smear-ripened cheese.</title>
        <authorList>
            <consortium name="US DOE Joint Genome Institute (JGI-PGF)"/>
            <person name="Walter F."/>
            <person name="Albersmeier A."/>
            <person name="Kalinowski J."/>
            <person name="Ruckert C."/>
        </authorList>
    </citation>
    <scope>NUCLEOTIDE SEQUENCE</scope>
    <source>
        <strain evidence="1">CGMCC 1.15082</strain>
    </source>
</reference>
<dbReference type="EMBL" id="BMHH01000053">
    <property type="protein sequence ID" value="GGB13681.1"/>
    <property type="molecule type" value="Genomic_DNA"/>
</dbReference>
<keyword evidence="2" id="KW-1185">Reference proteome</keyword>
<accession>A0A916SU36</accession>
<organism evidence="1 2">
    <name type="scientific">Brucella endophytica</name>
    <dbReference type="NCBI Taxonomy" id="1963359"/>
    <lineage>
        <taxon>Bacteria</taxon>
        <taxon>Pseudomonadati</taxon>
        <taxon>Pseudomonadota</taxon>
        <taxon>Alphaproteobacteria</taxon>
        <taxon>Hyphomicrobiales</taxon>
        <taxon>Brucellaceae</taxon>
        <taxon>Brucella/Ochrobactrum group</taxon>
        <taxon>Brucella</taxon>
    </lineage>
</organism>
<evidence type="ECO:0000313" key="2">
    <source>
        <dbReference type="Proteomes" id="UP000646478"/>
    </source>
</evidence>
<evidence type="ECO:0000313" key="1">
    <source>
        <dbReference type="EMBL" id="GGB13681.1"/>
    </source>
</evidence>